<dbReference type="EMBL" id="RCCP01000004">
    <property type="protein sequence ID" value="RLJ86382.1"/>
    <property type="molecule type" value="Genomic_DNA"/>
</dbReference>
<protein>
    <submittedName>
        <fullName evidence="2">CXXC-20-CXXC protein</fullName>
    </submittedName>
</protein>
<reference evidence="2 3" key="1">
    <citation type="submission" date="2018-10" db="EMBL/GenBank/DDBJ databases">
        <title>Genomic Encyclopedia of Type Strains, Phase IV (KMG-IV): sequencing the most valuable type-strain genomes for metagenomic binning, comparative biology and taxonomic classification.</title>
        <authorList>
            <person name="Goeker M."/>
        </authorList>
    </citation>
    <scope>NUCLEOTIDE SEQUENCE [LARGE SCALE GENOMIC DNA]</scope>
    <source>
        <strain evidence="2 3">DSM 20549</strain>
    </source>
</reference>
<proteinExistence type="predicted"/>
<dbReference type="NCBIfam" id="TIGR04104">
    <property type="entry name" value="cxxc_20_cxxc"/>
    <property type="match status" value="1"/>
</dbReference>
<sequence>MPKCRNCGTIWTWGQTVCRLFTLGDSLTCPSCRQEQFMTMESRKKTSLFVFAAPLIMFISVAFGIDPFVSLALFLVSFLVIMGIYPFFIELTDERGPMW</sequence>
<gene>
    <name evidence="2" type="ORF">DFR62_2789</name>
</gene>
<keyword evidence="1" id="KW-0812">Transmembrane</keyword>
<evidence type="ECO:0000313" key="3">
    <source>
        <dbReference type="Proteomes" id="UP000280791"/>
    </source>
</evidence>
<dbReference type="InterPro" id="IPR026369">
    <property type="entry name" value="CxxC_20_CxxC"/>
</dbReference>
<dbReference type="RefSeq" id="WP_121300877.1">
    <property type="nucleotide sequence ID" value="NZ_QBEW01000022.1"/>
</dbReference>
<keyword evidence="1" id="KW-1133">Transmembrane helix</keyword>
<comment type="caution">
    <text evidence="2">The sequence shown here is derived from an EMBL/GenBank/DDBJ whole genome shotgun (WGS) entry which is preliminary data.</text>
</comment>
<feature type="transmembrane region" description="Helical" evidence="1">
    <location>
        <begin position="48"/>
        <end position="65"/>
    </location>
</feature>
<accession>A0A497YFN7</accession>
<dbReference type="Proteomes" id="UP000280791">
    <property type="component" value="Unassembled WGS sequence"/>
</dbReference>
<feature type="transmembrane region" description="Helical" evidence="1">
    <location>
        <begin position="71"/>
        <end position="89"/>
    </location>
</feature>
<name>A0A497YFN7_9BACL</name>
<dbReference type="OrthoDB" id="2418141at2"/>
<evidence type="ECO:0000256" key="1">
    <source>
        <dbReference type="SAM" id="Phobius"/>
    </source>
</evidence>
<keyword evidence="3" id="KW-1185">Reference proteome</keyword>
<evidence type="ECO:0000313" key="2">
    <source>
        <dbReference type="EMBL" id="RLJ86382.1"/>
    </source>
</evidence>
<keyword evidence="1" id="KW-0472">Membrane</keyword>
<organism evidence="2 3">
    <name type="scientific">Planococcus citreus</name>
    <dbReference type="NCBI Taxonomy" id="1373"/>
    <lineage>
        <taxon>Bacteria</taxon>
        <taxon>Bacillati</taxon>
        <taxon>Bacillota</taxon>
        <taxon>Bacilli</taxon>
        <taxon>Bacillales</taxon>
        <taxon>Caryophanaceae</taxon>
        <taxon>Planococcus</taxon>
    </lineage>
</organism>
<dbReference type="AlphaFoldDB" id="A0A497YFN7"/>